<evidence type="ECO:0000313" key="2">
    <source>
        <dbReference type="Proteomes" id="UP000826656"/>
    </source>
</evidence>
<proteinExistence type="predicted"/>
<organism evidence="1 2">
    <name type="scientific">Solanum tuberosum</name>
    <name type="common">Potato</name>
    <dbReference type="NCBI Taxonomy" id="4113"/>
    <lineage>
        <taxon>Eukaryota</taxon>
        <taxon>Viridiplantae</taxon>
        <taxon>Streptophyta</taxon>
        <taxon>Embryophyta</taxon>
        <taxon>Tracheophyta</taxon>
        <taxon>Spermatophyta</taxon>
        <taxon>Magnoliopsida</taxon>
        <taxon>eudicotyledons</taxon>
        <taxon>Gunneridae</taxon>
        <taxon>Pentapetalae</taxon>
        <taxon>asterids</taxon>
        <taxon>lamiids</taxon>
        <taxon>Solanales</taxon>
        <taxon>Solanaceae</taxon>
        <taxon>Solanoideae</taxon>
        <taxon>Solaneae</taxon>
        <taxon>Solanum</taxon>
    </lineage>
</organism>
<comment type="caution">
    <text evidence="1">The sequence shown here is derived from an EMBL/GenBank/DDBJ whole genome shotgun (WGS) entry which is preliminary data.</text>
</comment>
<keyword evidence="2" id="KW-1185">Reference proteome</keyword>
<accession>A0ABQ7W6F6</accession>
<gene>
    <name evidence="1" type="ORF">KY290_007700</name>
</gene>
<dbReference type="EMBL" id="JAIVGD010000003">
    <property type="protein sequence ID" value="KAH0776289.1"/>
    <property type="molecule type" value="Genomic_DNA"/>
</dbReference>
<name>A0ABQ7W6F6_SOLTU</name>
<evidence type="ECO:0000313" key="1">
    <source>
        <dbReference type="EMBL" id="KAH0776289.1"/>
    </source>
</evidence>
<dbReference type="Proteomes" id="UP000826656">
    <property type="component" value="Unassembled WGS sequence"/>
</dbReference>
<reference evidence="1 2" key="1">
    <citation type="journal article" date="2021" name="bioRxiv">
        <title>Chromosome-scale and haplotype-resolved genome assembly of a tetraploid potato cultivar.</title>
        <authorList>
            <person name="Sun H."/>
            <person name="Jiao W.-B."/>
            <person name="Krause K."/>
            <person name="Campoy J.A."/>
            <person name="Goel M."/>
            <person name="Folz-Donahue K."/>
            <person name="Kukat C."/>
            <person name="Huettel B."/>
            <person name="Schneeberger K."/>
        </authorList>
    </citation>
    <scope>NUCLEOTIDE SEQUENCE [LARGE SCALE GENOMIC DNA]</scope>
    <source>
        <strain evidence="1">SolTubOtavaFocal</strain>
        <tissue evidence="1">Leaves</tissue>
    </source>
</reference>
<protein>
    <submittedName>
        <fullName evidence="1">Uncharacterized protein</fullName>
    </submittedName>
</protein>
<sequence>MLFNLKIAQWTPRTPFRFFNIWADHSKFRSIIEDIWARQMATDPMENLWRKLRILKSPLKDLNKEEFKGIEMKLSKARMDLQQVQDQLTRNGSDSLMLLEKKILQDLEKWSNIEESALKQKSRAKWIQLGDGNNQYFSAVIRERVNRKQILILTSLTGLLKPGLQSIVIVRKGPGLNHQQRLQLCRPVTDEEIHSALLAIGDDKSPGVDGYNAYFYKKSWPVIKEDIIHATKDFFSSGVMLKAINCTSITLVPKIPNPSTVKEYRPIASSTVL</sequence>